<evidence type="ECO:0000259" key="11">
    <source>
        <dbReference type="Pfam" id="PF07219"/>
    </source>
</evidence>
<organism evidence="12 13">
    <name type="scientific">Ferrimonas pelagia</name>
    <dbReference type="NCBI Taxonomy" id="1177826"/>
    <lineage>
        <taxon>Bacteria</taxon>
        <taxon>Pseudomonadati</taxon>
        <taxon>Pseudomonadota</taxon>
        <taxon>Gammaproteobacteria</taxon>
        <taxon>Alteromonadales</taxon>
        <taxon>Ferrimonadaceae</taxon>
        <taxon>Ferrimonas</taxon>
    </lineage>
</organism>
<comment type="function">
    <text evidence="1">Involved in a late step of protoheme IX synthesis.</text>
</comment>
<comment type="caution">
    <text evidence="12">The sequence shown here is derived from an EMBL/GenBank/DDBJ whole genome shotgun (WGS) entry which is preliminary data.</text>
</comment>
<keyword evidence="9" id="KW-0627">Porphyrin biosynthesis</keyword>
<comment type="subcellular location">
    <subcellularLocation>
        <location evidence="2">Cell inner membrane</location>
        <topology evidence="2">Multi-pass membrane protein</topology>
    </subcellularLocation>
</comment>
<name>A0ABP9EV58_9GAMM</name>
<accession>A0ABP9EV58</accession>
<sequence length="393" mass="43650">MIRLLFYAVLILAGLIVGPKLIEHKGYVMIAVGEWTVETSVIGAVLILLVAFGLLQLLEWAVVKGINLTGFGLAYPARRRREKARQHTLNGALALAEQDWARAEQLLAKGAESGPLPAVNLLSAARAAHHRGDDAACQGYLQQAEQIKGAETAVALTKVRYLLDDERLAEARQHWDALSDKQRSKPQALRQALNLYRRQGDWDALAKLIPALTKHRVLDAAALAQLPAEVEAACLQQKTTLVALEQRWKGLSRGLRKDQRVQLAYLQGLARFEQFDSARQLLLDKLDKQAPQPALLALLPALSGDAAESLSHVLTRRYPQSQQVELLDCLATLAEQQQDWRGATEHRKAALAQQATPARWRALVDLQERLGRRDDAINSYRQLIGVLEQERTS</sequence>
<dbReference type="RefSeq" id="WP_345335398.1">
    <property type="nucleotide sequence ID" value="NZ_BAABJZ010000073.1"/>
</dbReference>
<dbReference type="InterPro" id="IPR010817">
    <property type="entry name" value="HemY_N"/>
</dbReference>
<gene>
    <name evidence="12" type="primary">hemY</name>
    <name evidence="12" type="ORF">GCM10023333_21610</name>
</gene>
<dbReference type="Proteomes" id="UP001499988">
    <property type="component" value="Unassembled WGS sequence"/>
</dbReference>
<dbReference type="InterPro" id="IPR011990">
    <property type="entry name" value="TPR-like_helical_dom_sf"/>
</dbReference>
<evidence type="ECO:0000313" key="12">
    <source>
        <dbReference type="EMBL" id="GAA4887866.1"/>
    </source>
</evidence>
<dbReference type="InterPro" id="IPR005254">
    <property type="entry name" value="Heme_biosyn_assoc_TPR_pro"/>
</dbReference>
<dbReference type="Pfam" id="PF07219">
    <property type="entry name" value="HemY_N"/>
    <property type="match status" value="1"/>
</dbReference>
<evidence type="ECO:0000313" key="13">
    <source>
        <dbReference type="Proteomes" id="UP001499988"/>
    </source>
</evidence>
<keyword evidence="13" id="KW-1185">Reference proteome</keyword>
<reference evidence="13" key="1">
    <citation type="journal article" date="2019" name="Int. J. Syst. Evol. Microbiol.">
        <title>The Global Catalogue of Microorganisms (GCM) 10K type strain sequencing project: providing services to taxonomists for standard genome sequencing and annotation.</title>
        <authorList>
            <consortium name="The Broad Institute Genomics Platform"/>
            <consortium name="The Broad Institute Genome Sequencing Center for Infectious Disease"/>
            <person name="Wu L."/>
            <person name="Ma J."/>
        </authorList>
    </citation>
    <scope>NUCLEOTIDE SEQUENCE [LARGE SCALE GENOMIC DNA]</scope>
    <source>
        <strain evidence="13">JCM 18401</strain>
    </source>
</reference>
<keyword evidence="6 10" id="KW-0812">Transmembrane</keyword>
<feature type="transmembrane region" description="Helical" evidence="10">
    <location>
        <begin position="35"/>
        <end position="58"/>
    </location>
</feature>
<keyword evidence="4" id="KW-1003">Cell membrane</keyword>
<evidence type="ECO:0000256" key="6">
    <source>
        <dbReference type="ARBA" id="ARBA00022692"/>
    </source>
</evidence>
<evidence type="ECO:0000256" key="7">
    <source>
        <dbReference type="ARBA" id="ARBA00022989"/>
    </source>
</evidence>
<proteinExistence type="predicted"/>
<keyword evidence="8 10" id="KW-0472">Membrane</keyword>
<evidence type="ECO:0000256" key="3">
    <source>
        <dbReference type="ARBA" id="ARBA00004744"/>
    </source>
</evidence>
<comment type="pathway">
    <text evidence="3">Porphyrin-containing compound metabolism; protoheme biosynthesis.</text>
</comment>
<evidence type="ECO:0000256" key="4">
    <source>
        <dbReference type="ARBA" id="ARBA00022475"/>
    </source>
</evidence>
<evidence type="ECO:0000256" key="5">
    <source>
        <dbReference type="ARBA" id="ARBA00022519"/>
    </source>
</evidence>
<feature type="domain" description="HemY N-terminal" evidence="11">
    <location>
        <begin position="26"/>
        <end position="132"/>
    </location>
</feature>
<evidence type="ECO:0000256" key="1">
    <source>
        <dbReference type="ARBA" id="ARBA00002962"/>
    </source>
</evidence>
<keyword evidence="7 10" id="KW-1133">Transmembrane helix</keyword>
<evidence type="ECO:0000256" key="9">
    <source>
        <dbReference type="ARBA" id="ARBA00023244"/>
    </source>
</evidence>
<dbReference type="EMBL" id="BAABJZ010000073">
    <property type="protein sequence ID" value="GAA4887866.1"/>
    <property type="molecule type" value="Genomic_DNA"/>
</dbReference>
<dbReference type="NCBIfam" id="TIGR00540">
    <property type="entry name" value="TPR_hemY_coli"/>
    <property type="match status" value="1"/>
</dbReference>
<evidence type="ECO:0000256" key="10">
    <source>
        <dbReference type="SAM" id="Phobius"/>
    </source>
</evidence>
<evidence type="ECO:0000256" key="8">
    <source>
        <dbReference type="ARBA" id="ARBA00023136"/>
    </source>
</evidence>
<dbReference type="Gene3D" id="1.25.40.10">
    <property type="entry name" value="Tetratricopeptide repeat domain"/>
    <property type="match status" value="1"/>
</dbReference>
<protein>
    <submittedName>
        <fullName evidence="12">Protoheme IX biogenesis protein HemY</fullName>
    </submittedName>
</protein>
<keyword evidence="5" id="KW-0997">Cell inner membrane</keyword>
<evidence type="ECO:0000256" key="2">
    <source>
        <dbReference type="ARBA" id="ARBA00004429"/>
    </source>
</evidence>